<gene>
    <name evidence="2" type="ORF">ZIOFF_044805</name>
</gene>
<comment type="caution">
    <text evidence="2">The sequence shown here is derived from an EMBL/GenBank/DDBJ whole genome shotgun (WGS) entry which is preliminary data.</text>
</comment>
<dbReference type="PANTHER" id="PTHR13238">
    <property type="entry name" value="PROTEIN C21ORF59"/>
    <property type="match status" value="1"/>
</dbReference>
<evidence type="ECO:0000256" key="1">
    <source>
        <dbReference type="ARBA" id="ARBA00009619"/>
    </source>
</evidence>
<dbReference type="Proteomes" id="UP000734854">
    <property type="component" value="Unassembled WGS sequence"/>
</dbReference>
<proteinExistence type="inferred from homology"/>
<dbReference type="InterPro" id="IPR021298">
    <property type="entry name" value="CFAP298"/>
</dbReference>
<sequence length="129" mass="14339">MVVVHVKAATLEEQQFLYHCISTSAIDEVADVILGIHALQSHIQSLSLLLRQRLLSDPSFSDSSSDPALALERSLSEAETYVSKDQVEHNRFLSPHALRAHVKNIEKEIKIVQSKGFLDCDLPQPPGKL</sequence>
<dbReference type="PANTHER" id="PTHR13238:SF0">
    <property type="entry name" value="CILIA- AND FLAGELLA-ASSOCIATED PROTEIN 298"/>
    <property type="match status" value="1"/>
</dbReference>
<name>A0A8J5FZ79_ZINOF</name>
<comment type="similarity">
    <text evidence="1">Belongs to the CFAP298 family.</text>
</comment>
<evidence type="ECO:0000313" key="2">
    <source>
        <dbReference type="EMBL" id="KAG6496926.1"/>
    </source>
</evidence>
<dbReference type="EMBL" id="JACMSC010000012">
    <property type="protein sequence ID" value="KAG6496926.1"/>
    <property type="molecule type" value="Genomic_DNA"/>
</dbReference>
<evidence type="ECO:0000313" key="3">
    <source>
        <dbReference type="Proteomes" id="UP000734854"/>
    </source>
</evidence>
<organism evidence="2 3">
    <name type="scientific">Zingiber officinale</name>
    <name type="common">Ginger</name>
    <name type="synonym">Amomum zingiber</name>
    <dbReference type="NCBI Taxonomy" id="94328"/>
    <lineage>
        <taxon>Eukaryota</taxon>
        <taxon>Viridiplantae</taxon>
        <taxon>Streptophyta</taxon>
        <taxon>Embryophyta</taxon>
        <taxon>Tracheophyta</taxon>
        <taxon>Spermatophyta</taxon>
        <taxon>Magnoliopsida</taxon>
        <taxon>Liliopsida</taxon>
        <taxon>Zingiberales</taxon>
        <taxon>Zingiberaceae</taxon>
        <taxon>Zingiber</taxon>
    </lineage>
</organism>
<keyword evidence="3" id="KW-1185">Reference proteome</keyword>
<reference evidence="2 3" key="1">
    <citation type="submission" date="2020-08" db="EMBL/GenBank/DDBJ databases">
        <title>Plant Genome Project.</title>
        <authorList>
            <person name="Zhang R.-G."/>
        </authorList>
    </citation>
    <scope>NUCLEOTIDE SEQUENCE [LARGE SCALE GENOMIC DNA]</scope>
    <source>
        <tissue evidence="2">Rhizome</tissue>
    </source>
</reference>
<dbReference type="AlphaFoldDB" id="A0A8J5FZ79"/>
<protein>
    <submittedName>
        <fullName evidence="2">Uncharacterized protein</fullName>
    </submittedName>
</protein>
<accession>A0A8J5FZ79</accession>